<name>A0ABQ2HFL4_9BACT</name>
<comment type="caution">
    <text evidence="3">The sequence shown here is derived from an EMBL/GenBank/DDBJ whole genome shotgun (WGS) entry which is preliminary data.</text>
</comment>
<dbReference type="Proteomes" id="UP000632339">
    <property type="component" value="Unassembled WGS sequence"/>
</dbReference>
<dbReference type="Pfam" id="PF08327">
    <property type="entry name" value="AHSA1"/>
    <property type="match status" value="1"/>
</dbReference>
<dbReference type="CDD" id="cd07826">
    <property type="entry name" value="SRPBCC_CalC_Aha1-like_9"/>
    <property type="match status" value="1"/>
</dbReference>
<evidence type="ECO:0000313" key="3">
    <source>
        <dbReference type="EMBL" id="GGM78467.1"/>
    </source>
</evidence>
<dbReference type="InterPro" id="IPR023393">
    <property type="entry name" value="START-like_dom_sf"/>
</dbReference>
<dbReference type="Gene3D" id="3.30.530.20">
    <property type="match status" value="1"/>
</dbReference>
<dbReference type="EMBL" id="BMLI01000001">
    <property type="protein sequence ID" value="GGM78467.1"/>
    <property type="molecule type" value="Genomic_DNA"/>
</dbReference>
<dbReference type="SUPFAM" id="SSF55961">
    <property type="entry name" value="Bet v1-like"/>
    <property type="match status" value="1"/>
</dbReference>
<organism evidence="3 4">
    <name type="scientific">Dyadobacter beijingensis</name>
    <dbReference type="NCBI Taxonomy" id="365489"/>
    <lineage>
        <taxon>Bacteria</taxon>
        <taxon>Pseudomonadati</taxon>
        <taxon>Bacteroidota</taxon>
        <taxon>Cytophagia</taxon>
        <taxon>Cytophagales</taxon>
        <taxon>Spirosomataceae</taxon>
        <taxon>Dyadobacter</taxon>
    </lineage>
</organism>
<keyword evidence="4" id="KW-1185">Reference proteome</keyword>
<dbReference type="InterPro" id="IPR013538">
    <property type="entry name" value="ASHA1/2-like_C"/>
</dbReference>
<dbReference type="RefSeq" id="WP_019942137.1">
    <property type="nucleotide sequence ID" value="NZ_BMLI01000001.1"/>
</dbReference>
<protein>
    <submittedName>
        <fullName evidence="3">ATPase</fullName>
    </submittedName>
</protein>
<proteinExistence type="inferred from homology"/>
<evidence type="ECO:0000259" key="2">
    <source>
        <dbReference type="Pfam" id="PF08327"/>
    </source>
</evidence>
<sequence length="166" mass="18963">MATKNETKIIVEQGKQELFIIREFDAPREIVFRAFSEEELLTQWASGPNEMTVRYEKFQPYAGGSYRFINTIPGNNMEFAFHGVCHEHTAPERIIQTFEFEGLPEKGHVILETSRFEDLPGGRTRLTVQSVFQSVADRDGMVQSGMERGVVDSYARLDALLEKEVV</sequence>
<evidence type="ECO:0000256" key="1">
    <source>
        <dbReference type="ARBA" id="ARBA00006817"/>
    </source>
</evidence>
<evidence type="ECO:0000313" key="4">
    <source>
        <dbReference type="Proteomes" id="UP000632339"/>
    </source>
</evidence>
<accession>A0ABQ2HFL4</accession>
<feature type="domain" description="Activator of Hsp90 ATPase homologue 1/2-like C-terminal" evidence="2">
    <location>
        <begin position="25"/>
        <end position="162"/>
    </location>
</feature>
<gene>
    <name evidence="3" type="ORF">GCM10010967_07710</name>
</gene>
<reference evidence="4" key="1">
    <citation type="journal article" date="2019" name="Int. J. Syst. Evol. Microbiol.">
        <title>The Global Catalogue of Microorganisms (GCM) 10K type strain sequencing project: providing services to taxonomists for standard genome sequencing and annotation.</title>
        <authorList>
            <consortium name="The Broad Institute Genomics Platform"/>
            <consortium name="The Broad Institute Genome Sequencing Center for Infectious Disease"/>
            <person name="Wu L."/>
            <person name="Ma J."/>
        </authorList>
    </citation>
    <scope>NUCLEOTIDE SEQUENCE [LARGE SCALE GENOMIC DNA]</scope>
    <source>
        <strain evidence="4">CGMCC 1.6375</strain>
    </source>
</reference>
<comment type="similarity">
    <text evidence="1">Belongs to the AHA1 family.</text>
</comment>